<feature type="compositionally biased region" description="Basic and acidic residues" evidence="2">
    <location>
        <begin position="454"/>
        <end position="470"/>
    </location>
</feature>
<dbReference type="Proteomes" id="UP001166286">
    <property type="component" value="Unassembled WGS sequence"/>
</dbReference>
<organism evidence="3 4">
    <name type="scientific">Cladonia borealis</name>
    <dbReference type="NCBI Taxonomy" id="184061"/>
    <lineage>
        <taxon>Eukaryota</taxon>
        <taxon>Fungi</taxon>
        <taxon>Dikarya</taxon>
        <taxon>Ascomycota</taxon>
        <taxon>Pezizomycotina</taxon>
        <taxon>Lecanoromycetes</taxon>
        <taxon>OSLEUM clade</taxon>
        <taxon>Lecanoromycetidae</taxon>
        <taxon>Lecanorales</taxon>
        <taxon>Lecanorineae</taxon>
        <taxon>Cladoniaceae</taxon>
        <taxon>Cladonia</taxon>
    </lineage>
</organism>
<reference evidence="3" key="1">
    <citation type="submission" date="2023-03" db="EMBL/GenBank/DDBJ databases">
        <title>Complete genome of Cladonia borealis.</title>
        <authorList>
            <person name="Park H."/>
        </authorList>
    </citation>
    <scope>NUCLEOTIDE SEQUENCE</scope>
    <source>
        <strain evidence="3">ANT050790</strain>
    </source>
</reference>
<comment type="caution">
    <text evidence="3">The sequence shown here is derived from an EMBL/GenBank/DDBJ whole genome shotgun (WGS) entry which is preliminary data.</text>
</comment>
<keyword evidence="1" id="KW-0175">Coiled coil</keyword>
<dbReference type="AlphaFoldDB" id="A0AA39R5N7"/>
<keyword evidence="4" id="KW-1185">Reference proteome</keyword>
<evidence type="ECO:0000256" key="2">
    <source>
        <dbReference type="SAM" id="MobiDB-lite"/>
    </source>
</evidence>
<feature type="compositionally biased region" description="Polar residues" evidence="2">
    <location>
        <begin position="416"/>
        <end position="433"/>
    </location>
</feature>
<evidence type="ECO:0000313" key="3">
    <source>
        <dbReference type="EMBL" id="KAK0514224.1"/>
    </source>
</evidence>
<feature type="coiled-coil region" evidence="1">
    <location>
        <begin position="148"/>
        <end position="182"/>
    </location>
</feature>
<evidence type="ECO:0000256" key="1">
    <source>
        <dbReference type="SAM" id="Coils"/>
    </source>
</evidence>
<gene>
    <name evidence="3" type="ORF">JMJ35_002841</name>
</gene>
<dbReference type="EMBL" id="JAFEKC020000005">
    <property type="protein sequence ID" value="KAK0514224.1"/>
    <property type="molecule type" value="Genomic_DNA"/>
</dbReference>
<protein>
    <submittedName>
        <fullName evidence="3">Uncharacterized protein</fullName>
    </submittedName>
</protein>
<accession>A0AA39R5N7</accession>
<name>A0AA39R5N7_9LECA</name>
<feature type="coiled-coil region" evidence="1">
    <location>
        <begin position="95"/>
        <end position="122"/>
    </location>
</feature>
<evidence type="ECO:0000313" key="4">
    <source>
        <dbReference type="Proteomes" id="UP001166286"/>
    </source>
</evidence>
<proteinExistence type="predicted"/>
<sequence>MPLNEDSSKSSVALAIQLGIAKEGEPLTPLMSMLTTMKDWAEHVDTGARKETQASWASCIPQAEKLLKLEREALGKLREKAAEWDSKLLSRTGELAELDTRLERMNQETARANEELLNATRKQSDATKQLRVTLENTILAQESHLMDKERLKQREDLLTVNIDDLEKQKALAATKEARLKHRSEELEAGESKMAAIQRLARDSDTQAKKHLDAIRIAHSTLWMLTEKTGHPTAGLSAGELVIDLQGLTSDIQDQIAYLNDQVAQLNDSRTKSELEEATARQICNRELKTLRDDVVAKASMIRKAELCAADYKNKHDSLQATSSERIHELELSNHNLLIATNRLEATEGLEEQLTQLRTKIRALESEKAEAIERATTADRTLRTYQAQALQEITSADAALAAALDKARQARHDLESLQRSVTPDNANRQGASSQPRRKRRAEEMLEEDGPTVPTADHEYDTQEIRDPEFTDPHIPSEVLDKLRKQFDRWDQKSGQEWARKTTKNRCVETRLSRVRAQREHGDEHACEHCSDRGRICVVVRQAGIITLLPVHQDGEAVGPEEESYWTK</sequence>
<feature type="region of interest" description="Disordered" evidence="2">
    <location>
        <begin position="410"/>
        <end position="473"/>
    </location>
</feature>